<protein>
    <submittedName>
        <fullName evidence="2">Uncharacterized protein</fullName>
    </submittedName>
</protein>
<organism evidence="2 3">
    <name type="scientific">Symbiodinium microadriaticum</name>
    <name type="common">Dinoflagellate</name>
    <name type="synonym">Zooxanthella microadriatica</name>
    <dbReference type="NCBI Taxonomy" id="2951"/>
    <lineage>
        <taxon>Eukaryota</taxon>
        <taxon>Sar</taxon>
        <taxon>Alveolata</taxon>
        <taxon>Dinophyceae</taxon>
        <taxon>Suessiales</taxon>
        <taxon>Symbiodiniaceae</taxon>
        <taxon>Symbiodinium</taxon>
    </lineage>
</organism>
<gene>
    <name evidence="2" type="ORF">AK812_SmicGene25915</name>
</gene>
<reference evidence="2 3" key="1">
    <citation type="submission" date="2016-02" db="EMBL/GenBank/DDBJ databases">
        <title>Genome analysis of coral dinoflagellate symbionts highlights evolutionary adaptations to a symbiotic lifestyle.</title>
        <authorList>
            <person name="Aranda M."/>
            <person name="Li Y."/>
            <person name="Liew Y.J."/>
            <person name="Baumgarten S."/>
            <person name="Simakov O."/>
            <person name="Wilson M."/>
            <person name="Piel J."/>
            <person name="Ashoor H."/>
            <person name="Bougouffa S."/>
            <person name="Bajic V.B."/>
            <person name="Ryu T."/>
            <person name="Ravasi T."/>
            <person name="Bayer T."/>
            <person name="Micklem G."/>
            <person name="Kim H."/>
            <person name="Bhak J."/>
            <person name="Lajeunesse T.C."/>
            <person name="Voolstra C.R."/>
        </authorList>
    </citation>
    <scope>NUCLEOTIDE SEQUENCE [LARGE SCALE GENOMIC DNA]</scope>
    <source>
        <strain evidence="2 3">CCMP2467</strain>
    </source>
</reference>
<keyword evidence="3" id="KW-1185">Reference proteome</keyword>
<evidence type="ECO:0000313" key="2">
    <source>
        <dbReference type="EMBL" id="OLP92282.1"/>
    </source>
</evidence>
<dbReference type="AlphaFoldDB" id="A0A1Q9DAP6"/>
<feature type="region of interest" description="Disordered" evidence="1">
    <location>
        <begin position="52"/>
        <end position="99"/>
    </location>
</feature>
<dbReference type="EMBL" id="LSRX01000628">
    <property type="protein sequence ID" value="OLP92282.1"/>
    <property type="molecule type" value="Genomic_DNA"/>
</dbReference>
<dbReference type="OrthoDB" id="417134at2759"/>
<comment type="caution">
    <text evidence="2">The sequence shown here is derived from an EMBL/GenBank/DDBJ whole genome shotgun (WGS) entry which is preliminary data.</text>
</comment>
<evidence type="ECO:0000256" key="1">
    <source>
        <dbReference type="SAM" id="MobiDB-lite"/>
    </source>
</evidence>
<name>A0A1Q9DAP6_SYMMI</name>
<dbReference type="Proteomes" id="UP000186817">
    <property type="component" value="Unassembled WGS sequence"/>
</dbReference>
<evidence type="ECO:0000313" key="3">
    <source>
        <dbReference type="Proteomes" id="UP000186817"/>
    </source>
</evidence>
<accession>A0A1Q9DAP6</accession>
<feature type="compositionally biased region" description="Basic and acidic residues" evidence="1">
    <location>
        <begin position="71"/>
        <end position="81"/>
    </location>
</feature>
<sequence length="347" mass="38454">MSLCHGLQDFNSMASGVQQHCDEDRHQARAKAAEEVYRQAQAAKRLVSVLEQGRGRQEAGTKQVTPSYLQRHRDGARKFRSETSASPRPKFGRSAPSTTPRFERFRRELVISQLCSDSDCSADFTVPLSPTSTSSDATWVGCREWDVEVLKHQMDTLYLSCPATHSVATGQVEEAALAQVQHSSLSLQSATSDSVDELRKAIPDMPLESVTSWTEVCPEETSHIDAGCSLLEARAFCHMCLVQADRARAQLAELTDQIAEEEAEAPADLVARISSSEEARSFALMCLQAIEEYELQIEEPKPPASEAPIRKRPDYTGRKVVEIEEKWTYTSPALTEKTSMEGDMGLL</sequence>
<proteinExistence type="predicted"/>